<dbReference type="InterPro" id="IPR021378">
    <property type="entry name" value="DUF3010"/>
</dbReference>
<gene>
    <name evidence="1" type="ORF">C1H69_06700</name>
</gene>
<proteinExistence type="predicted"/>
<reference evidence="1 2" key="1">
    <citation type="submission" date="2018-01" db="EMBL/GenBank/DDBJ databases">
        <title>Halomonas endophytica sp. nov., isolated from storage liquid in the stems of Populus euphratica.</title>
        <authorList>
            <person name="Chen C."/>
        </authorList>
    </citation>
    <scope>NUCLEOTIDE SEQUENCE [LARGE SCALE GENOMIC DNA]</scope>
    <source>
        <strain evidence="1 2">MC28</strain>
    </source>
</reference>
<sequence length="129" mass="13852">MKVLGIEFSGNSLHYVLVEEGGEDFQVLQSNRLVLAETRSRDALIAFQNAMQTLYNATAPDRVAIKEKPESGRMKAGAAALKMEGITLANAPCPVEFISGARINQCTASRGVLPKYFEPALRAAVVALG</sequence>
<keyword evidence="2" id="KW-1185">Reference proteome</keyword>
<organism evidence="1 2">
    <name type="scientific">Billgrantia endophytica</name>
    <dbReference type="NCBI Taxonomy" id="2033802"/>
    <lineage>
        <taxon>Bacteria</taxon>
        <taxon>Pseudomonadati</taxon>
        <taxon>Pseudomonadota</taxon>
        <taxon>Gammaproteobacteria</taxon>
        <taxon>Oceanospirillales</taxon>
        <taxon>Halomonadaceae</taxon>
        <taxon>Billgrantia</taxon>
    </lineage>
</organism>
<dbReference type="EMBL" id="PNRF01000013">
    <property type="protein sequence ID" value="PMR76063.1"/>
    <property type="molecule type" value="Genomic_DNA"/>
</dbReference>
<dbReference type="Pfam" id="PF11215">
    <property type="entry name" value="DUF3010"/>
    <property type="match status" value="1"/>
</dbReference>
<protein>
    <recommendedName>
        <fullName evidence="3">DUF3010 domain-containing protein</fullName>
    </recommendedName>
</protein>
<dbReference type="AlphaFoldDB" id="A0A2N7U6J3"/>
<dbReference type="Proteomes" id="UP000235803">
    <property type="component" value="Unassembled WGS sequence"/>
</dbReference>
<accession>A0A2N7U6J3</accession>
<evidence type="ECO:0000313" key="2">
    <source>
        <dbReference type="Proteomes" id="UP000235803"/>
    </source>
</evidence>
<comment type="caution">
    <text evidence="1">The sequence shown here is derived from an EMBL/GenBank/DDBJ whole genome shotgun (WGS) entry which is preliminary data.</text>
</comment>
<evidence type="ECO:0000313" key="1">
    <source>
        <dbReference type="EMBL" id="PMR76063.1"/>
    </source>
</evidence>
<evidence type="ECO:0008006" key="3">
    <source>
        <dbReference type="Google" id="ProtNLM"/>
    </source>
</evidence>
<dbReference type="RefSeq" id="WP_102652636.1">
    <property type="nucleotide sequence ID" value="NZ_PNRF01000013.1"/>
</dbReference>
<name>A0A2N7U6J3_9GAMM</name>
<dbReference type="OrthoDB" id="6214536at2"/>